<gene>
    <name evidence="1" type="ORF">OJ1174_G05.9</name>
    <name evidence="2" type="ORF">OSJNBb0005G07.136</name>
</gene>
<name>Q7EZ22_ORYSJ</name>
<organism evidence="2 3">
    <name type="scientific">Oryza sativa subsp. japonica</name>
    <name type="common">Rice</name>
    <dbReference type="NCBI Taxonomy" id="39947"/>
    <lineage>
        <taxon>Eukaryota</taxon>
        <taxon>Viridiplantae</taxon>
        <taxon>Streptophyta</taxon>
        <taxon>Embryophyta</taxon>
        <taxon>Tracheophyta</taxon>
        <taxon>Spermatophyta</taxon>
        <taxon>Magnoliopsida</taxon>
        <taxon>Liliopsida</taxon>
        <taxon>Poales</taxon>
        <taxon>Poaceae</taxon>
        <taxon>BOP clade</taxon>
        <taxon>Oryzoideae</taxon>
        <taxon>Oryzeae</taxon>
        <taxon>Oryzinae</taxon>
        <taxon>Oryza</taxon>
        <taxon>Oryza sativa</taxon>
    </lineage>
</organism>
<sequence>MATYYCCHCRPPCATSAPAIDPVHLSSQKAPDLVVEFNSEATTPLVIVTAT</sequence>
<evidence type="ECO:0000313" key="1">
    <source>
        <dbReference type="EMBL" id="BAC82985.1"/>
    </source>
</evidence>
<reference evidence="1" key="1">
    <citation type="submission" date="2001-06" db="EMBL/GenBank/DDBJ databases">
        <title>Oryza sativa nipponbare(GA3) genomic DNA, chromosome 7, BAC clone:OJ1174_G05.</title>
        <authorList>
            <person name="Sasaki T."/>
            <person name="Matsumoto T."/>
            <person name="Yamamoto K."/>
        </authorList>
    </citation>
    <scope>NUCLEOTIDE SEQUENCE</scope>
</reference>
<reference evidence="2" key="2">
    <citation type="submission" date="2002-05" db="EMBL/GenBank/DDBJ databases">
        <title>Oryza sativa nipponbare(GA3) genomic DNA, chromosome 7, BAC clone:OSJNBb0005G07.</title>
        <authorList>
            <person name="Sasaki T."/>
            <person name="Matsumoto T."/>
            <person name="Katayose Y."/>
        </authorList>
    </citation>
    <scope>NUCLEOTIDE SEQUENCE</scope>
</reference>
<reference evidence="3" key="3">
    <citation type="journal article" date="2005" name="Nature">
        <title>The map-based sequence of the rice genome.</title>
        <authorList>
            <consortium name="International rice genome sequencing project (IRGSP)"/>
            <person name="Matsumoto T."/>
            <person name="Wu J."/>
            <person name="Kanamori H."/>
            <person name="Katayose Y."/>
            <person name="Fujisawa M."/>
            <person name="Namiki N."/>
            <person name="Mizuno H."/>
            <person name="Yamamoto K."/>
            <person name="Antonio B.A."/>
            <person name="Baba T."/>
            <person name="Sakata K."/>
            <person name="Nagamura Y."/>
            <person name="Aoki H."/>
            <person name="Arikawa K."/>
            <person name="Arita K."/>
            <person name="Bito T."/>
            <person name="Chiden Y."/>
            <person name="Fujitsuka N."/>
            <person name="Fukunaka R."/>
            <person name="Hamada M."/>
            <person name="Harada C."/>
            <person name="Hayashi A."/>
            <person name="Hijishita S."/>
            <person name="Honda M."/>
            <person name="Hosokawa S."/>
            <person name="Ichikawa Y."/>
            <person name="Idonuma A."/>
            <person name="Iijima M."/>
            <person name="Ikeda M."/>
            <person name="Ikeno M."/>
            <person name="Ito K."/>
            <person name="Ito S."/>
            <person name="Ito T."/>
            <person name="Ito Y."/>
            <person name="Ito Y."/>
            <person name="Iwabuchi A."/>
            <person name="Kamiya K."/>
            <person name="Karasawa W."/>
            <person name="Kurita K."/>
            <person name="Katagiri S."/>
            <person name="Kikuta A."/>
            <person name="Kobayashi H."/>
            <person name="Kobayashi N."/>
            <person name="Machita K."/>
            <person name="Maehara T."/>
            <person name="Masukawa M."/>
            <person name="Mizubayashi T."/>
            <person name="Mukai Y."/>
            <person name="Nagasaki H."/>
            <person name="Nagata Y."/>
            <person name="Naito S."/>
            <person name="Nakashima M."/>
            <person name="Nakama Y."/>
            <person name="Nakamichi Y."/>
            <person name="Nakamura M."/>
            <person name="Meguro A."/>
            <person name="Negishi M."/>
            <person name="Ohta I."/>
            <person name="Ohta T."/>
            <person name="Okamoto M."/>
            <person name="Ono N."/>
            <person name="Saji S."/>
            <person name="Sakaguchi M."/>
            <person name="Sakai K."/>
            <person name="Shibata M."/>
            <person name="Shimokawa T."/>
            <person name="Song J."/>
            <person name="Takazaki Y."/>
            <person name="Terasawa K."/>
            <person name="Tsugane M."/>
            <person name="Tsuji K."/>
            <person name="Ueda S."/>
            <person name="Waki K."/>
            <person name="Yamagata H."/>
            <person name="Yamamoto M."/>
            <person name="Yamamoto S."/>
            <person name="Yamane H."/>
            <person name="Yoshiki S."/>
            <person name="Yoshihara R."/>
            <person name="Yukawa K."/>
            <person name="Zhong H."/>
            <person name="Yano M."/>
            <person name="Yuan Q."/>
            <person name="Ouyang S."/>
            <person name="Liu J."/>
            <person name="Jones K.M."/>
            <person name="Gansberger K."/>
            <person name="Moffat K."/>
            <person name="Hill J."/>
            <person name="Bera J."/>
            <person name="Fadrosh D."/>
            <person name="Jin S."/>
            <person name="Johri S."/>
            <person name="Kim M."/>
            <person name="Overton L."/>
            <person name="Reardon M."/>
            <person name="Tsitrin T."/>
            <person name="Vuong H."/>
            <person name="Weaver B."/>
            <person name="Ciecko A."/>
            <person name="Tallon L."/>
            <person name="Jackson J."/>
            <person name="Pai G."/>
            <person name="Aken S.V."/>
            <person name="Utterback T."/>
            <person name="Reidmuller S."/>
            <person name="Feldblyum T."/>
            <person name="Hsiao J."/>
            <person name="Zismann V."/>
            <person name="Iobst S."/>
            <person name="de Vazeille A.R."/>
            <person name="Buell C.R."/>
            <person name="Ying K."/>
            <person name="Li Y."/>
            <person name="Lu T."/>
            <person name="Huang Y."/>
            <person name="Zhao Q."/>
            <person name="Feng Q."/>
            <person name="Zhang L."/>
            <person name="Zhu J."/>
            <person name="Weng Q."/>
            <person name="Mu J."/>
            <person name="Lu Y."/>
            <person name="Fan D."/>
            <person name="Liu Y."/>
            <person name="Guan J."/>
            <person name="Zhang Y."/>
            <person name="Yu S."/>
            <person name="Liu X."/>
            <person name="Zhang Y."/>
            <person name="Hong G."/>
            <person name="Han B."/>
            <person name="Choisne N."/>
            <person name="Demange N."/>
            <person name="Orjeda G."/>
            <person name="Samain S."/>
            <person name="Cattolico L."/>
            <person name="Pelletier E."/>
            <person name="Couloux A."/>
            <person name="Segurens B."/>
            <person name="Wincker P."/>
            <person name="D'Hont A."/>
            <person name="Scarpelli C."/>
            <person name="Weissenbach J."/>
            <person name="Salanoubat M."/>
            <person name="Quetier F."/>
            <person name="Yu Y."/>
            <person name="Kim H.R."/>
            <person name="Rambo T."/>
            <person name="Currie J."/>
            <person name="Collura K."/>
            <person name="Luo M."/>
            <person name="Yang T."/>
            <person name="Ammiraju J.S.S."/>
            <person name="Engler F."/>
            <person name="Soderlund C."/>
            <person name="Wing R.A."/>
            <person name="Palmer L.E."/>
            <person name="de la Bastide M."/>
            <person name="Spiegel L."/>
            <person name="Nascimento L."/>
            <person name="Zutavern T."/>
            <person name="O'Shaughnessy A."/>
            <person name="Dike S."/>
            <person name="Dedhia N."/>
            <person name="Preston R."/>
            <person name="Balija V."/>
            <person name="McCombie W.R."/>
            <person name="Chow T."/>
            <person name="Chen H."/>
            <person name="Chung M."/>
            <person name="Chen C."/>
            <person name="Shaw J."/>
            <person name="Wu H."/>
            <person name="Hsiao K."/>
            <person name="Chao Y."/>
            <person name="Chu M."/>
            <person name="Cheng C."/>
            <person name="Hour A."/>
            <person name="Lee P."/>
            <person name="Lin S."/>
            <person name="Lin Y."/>
            <person name="Liou J."/>
            <person name="Liu S."/>
            <person name="Hsing Y."/>
            <person name="Raghuvanshi S."/>
            <person name="Mohanty A."/>
            <person name="Bharti A.K."/>
            <person name="Gaur A."/>
            <person name="Gupta V."/>
            <person name="Kumar D."/>
            <person name="Ravi V."/>
            <person name="Vij S."/>
            <person name="Kapur A."/>
            <person name="Khurana P."/>
            <person name="Khurana P."/>
            <person name="Khurana J.P."/>
            <person name="Tyagi A.K."/>
            <person name="Gaikwad K."/>
            <person name="Singh A."/>
            <person name="Dalal V."/>
            <person name="Srivastava S."/>
            <person name="Dixit A."/>
            <person name="Pal A.K."/>
            <person name="Ghazi I.A."/>
            <person name="Yadav M."/>
            <person name="Pandit A."/>
            <person name="Bhargava A."/>
            <person name="Sureshbabu K."/>
            <person name="Batra K."/>
            <person name="Sharma T.R."/>
            <person name="Mohapatra T."/>
            <person name="Singh N.K."/>
            <person name="Messing J."/>
            <person name="Nelson A.B."/>
            <person name="Fuks G."/>
            <person name="Kavchok S."/>
            <person name="Keizer G."/>
            <person name="Linton E."/>
            <person name="Llaca V."/>
            <person name="Song R."/>
            <person name="Tanyolac B."/>
            <person name="Young S."/>
            <person name="Ho-Il K."/>
            <person name="Hahn J.H."/>
            <person name="Sangsakoo G."/>
            <person name="Vanavichit A."/>
            <person name="de Mattos Luiz.A.T."/>
            <person name="Zimmer P.D."/>
            <person name="Malone G."/>
            <person name="Dellagostin O."/>
            <person name="de Oliveira A.C."/>
            <person name="Bevan M."/>
            <person name="Bancroft I."/>
            <person name="Minx P."/>
            <person name="Cordum H."/>
            <person name="Wilson R."/>
            <person name="Cheng Z."/>
            <person name="Jin W."/>
            <person name="Jiang J."/>
            <person name="Leong S.A."/>
            <person name="Iwama H."/>
            <person name="Gojobori T."/>
            <person name="Itoh T."/>
            <person name="Niimura Y."/>
            <person name="Fujii Y."/>
            <person name="Habara T."/>
            <person name="Sakai H."/>
            <person name="Sato Y."/>
            <person name="Wilson G."/>
            <person name="Kumar K."/>
            <person name="McCouch S."/>
            <person name="Juretic N."/>
            <person name="Hoen D."/>
            <person name="Wright S."/>
            <person name="Bruskiewich R."/>
            <person name="Bureau T."/>
            <person name="Miyao A."/>
            <person name="Hirochika H."/>
            <person name="Nishikawa T."/>
            <person name="Kadowaki K."/>
            <person name="Sugiura M."/>
            <person name="Burr B."/>
            <person name="Sasaki T."/>
        </authorList>
    </citation>
    <scope>NUCLEOTIDE SEQUENCE [LARGE SCALE GENOMIC DNA]</scope>
    <source>
        <strain evidence="3">cv. Nipponbare</strain>
    </source>
</reference>
<proteinExistence type="predicted"/>
<evidence type="ECO:0000313" key="3">
    <source>
        <dbReference type="Proteomes" id="UP000000763"/>
    </source>
</evidence>
<protein>
    <submittedName>
        <fullName evidence="2">Uncharacterized protein</fullName>
    </submittedName>
</protein>
<accession>Q7EZ22</accession>
<dbReference type="Proteomes" id="UP000000763">
    <property type="component" value="Chromosome 7"/>
</dbReference>
<reference evidence="3" key="4">
    <citation type="journal article" date="2008" name="Nucleic Acids Res.">
        <title>The rice annotation project database (RAP-DB): 2008 update.</title>
        <authorList>
            <consortium name="The rice annotation project (RAP)"/>
        </authorList>
    </citation>
    <scope>GENOME REANNOTATION</scope>
    <source>
        <strain evidence="3">cv. Nipponbare</strain>
    </source>
</reference>
<dbReference type="AlphaFoldDB" id="Q7EZ22"/>
<dbReference type="EMBL" id="AP005149">
    <property type="protein sequence ID" value="BAC83757.1"/>
    <property type="molecule type" value="Genomic_DNA"/>
</dbReference>
<evidence type="ECO:0000313" key="2">
    <source>
        <dbReference type="EMBL" id="BAC83757.1"/>
    </source>
</evidence>
<dbReference type="EMBL" id="AP003750">
    <property type="protein sequence ID" value="BAC82985.1"/>
    <property type="molecule type" value="Genomic_DNA"/>
</dbReference>